<reference evidence="2" key="1">
    <citation type="submission" date="2022-07" db="EMBL/GenBank/DDBJ databases">
        <title>Description and genome-wide analysis of Profundicola chukchiensis gen. nov., sp. nov., marine bacteria isolated from bottom sediments of the Chukchi Sea.</title>
        <authorList>
            <person name="Romanenko L."/>
            <person name="Otstavnykh N."/>
            <person name="Kurilenko V."/>
            <person name="Eremeev V."/>
            <person name="Velansky P."/>
            <person name="Mikhailov V."/>
            <person name="Isaeva M."/>
        </authorList>
    </citation>
    <scope>NUCLEOTIDE SEQUENCE</scope>
    <source>
        <strain evidence="2">KMM 9713</strain>
    </source>
</reference>
<keyword evidence="1" id="KW-1133">Transmembrane helix</keyword>
<feature type="transmembrane region" description="Helical" evidence="1">
    <location>
        <begin position="177"/>
        <end position="207"/>
    </location>
</feature>
<proteinExistence type="predicted"/>
<accession>A0A9X4MYN3</accession>
<feature type="transmembrane region" description="Helical" evidence="1">
    <location>
        <begin position="147"/>
        <end position="165"/>
    </location>
</feature>
<sequence>MSFKKLNNIVGWVMFAIAACVYLLTMERELSFWDAGEYIVSSAKLGVTHAPGAATFQLIGAVWSGLAFGDGSLYAILINALSAICSALTILFLFWTLTHFARRILMTSNDDVIEGSNKWALILTGVVGSAAFMFSDSFWFSAVEGEVYAMASMFTALMLWLACKWENDAGKYRENKWVVLIALLVGLSTGVHLMAILVVPALCYIYYFRHYDFTWKSFAIANVITLAIFVFVFKIIFSTTMSFVGNLEIFMVNELGLPFNSGFLVTIILFAAIFYFGLTYTQKRGWATVNTFILATMFMLIGFSAWLVIPIRANANPHMNLNDPDDAIGLLDYFNREQYGDWPVFNGPLYTAHIDPNGVETNPDGSYKMIDNGPIYKKDVRRGTYEVVGRRTEYVYNKDHIGPFARMYNPQAIENYKAIMGPPEEIQVYNPATGEQQVSYKKPTLGQNIEFFLSYQIGYMYLRYLGWNFMGRQNDFEGNMQVTKGNAITGINFIDNIIVGGNQENLPTYFKDTESRNVYFGIPLILGLIGFFFQLNRDFGRTFALISLFLLTGVGILLYTNVRPFEPRERDYAVVSSFYVYSIWVGMSVLAIYTLLKDRVSAKAAMGIASLTLIAPVLMGSQNWEDHDRSERRAAHDLAHNYLVNLDKDAILFVYGDNDTYPLWGLQETTLFRDDVKIANFTLLGSPWNISQVQRKTYNADAIKTQMTPDDYKMGVNEGIILLSPDLMEQIKNYAQQNNPNLYQHMLSMQSYVDNGMTAKEAMNWILDRDNPAKKALVAELKMAFNAGIDNVLPTKKIIVPVNKNNVLKHGIVDQKYADQIVPNLVINLKGQQISYKNELFMLDMLANYDWTRGVYFSSGGLYDDVNIFYMNDYLQFEGFTYKLVPIKSGGSEYGERGIINADDMYKQIKNYEWANYNHPKAYFDPTSTNNILTYRNAVARTAEALIKEGKNDKAKEIMDLIQEKIPYQRYSEGITLFSFVPIYNKLGENEKAKELQTFLQNRITEERDYYQSLNEYDRMSVYNEMQQLLGQEQYSVSGLIDYYLKTEKDTIKALEYFKEYYTPIENRIKTMNAKVQKVGLGGLTDAEHNQLSTDLSLQRGILPYAMDIDSTYANKKFEEMIQIMGEMDPRVSQE</sequence>
<dbReference type="AlphaFoldDB" id="A0A9X4MYN3"/>
<feature type="transmembrane region" description="Helical" evidence="1">
    <location>
        <begin position="542"/>
        <end position="560"/>
    </location>
</feature>
<dbReference type="EMBL" id="JANCMU010000002">
    <property type="protein sequence ID" value="MDG4946012.1"/>
    <property type="molecule type" value="Genomic_DNA"/>
</dbReference>
<feature type="transmembrane region" description="Helical" evidence="1">
    <location>
        <begin position="219"/>
        <end position="237"/>
    </location>
</feature>
<protein>
    <submittedName>
        <fullName evidence="2">DUF2723 domain-containing protein</fullName>
    </submittedName>
</protein>
<dbReference type="CDD" id="cd06174">
    <property type="entry name" value="MFS"/>
    <property type="match status" value="1"/>
</dbReference>
<dbReference type="PROSITE" id="PS51257">
    <property type="entry name" value="PROKAR_LIPOPROTEIN"/>
    <property type="match status" value="1"/>
</dbReference>
<organism evidence="2 3">
    <name type="scientific">Profundicola chukchiensis</name>
    <dbReference type="NCBI Taxonomy" id="2961959"/>
    <lineage>
        <taxon>Bacteria</taxon>
        <taxon>Pseudomonadati</taxon>
        <taxon>Bacteroidota</taxon>
        <taxon>Flavobacteriia</taxon>
        <taxon>Flavobacteriales</taxon>
        <taxon>Weeksellaceae</taxon>
        <taxon>Profundicola</taxon>
    </lineage>
</organism>
<feature type="transmembrane region" description="Helical" evidence="1">
    <location>
        <begin position="119"/>
        <end position="141"/>
    </location>
</feature>
<feature type="transmembrane region" description="Helical" evidence="1">
    <location>
        <begin position="289"/>
        <end position="309"/>
    </location>
</feature>
<name>A0A9X4MYN3_9FLAO</name>
<feature type="transmembrane region" description="Helical" evidence="1">
    <location>
        <begin position="518"/>
        <end position="536"/>
    </location>
</feature>
<gene>
    <name evidence="2" type="ORF">NMK71_06265</name>
</gene>
<dbReference type="InterPro" id="IPR052724">
    <property type="entry name" value="GT117_domain-containing"/>
</dbReference>
<dbReference type="RefSeq" id="WP_304420522.1">
    <property type="nucleotide sequence ID" value="NZ_JANCMU010000002.1"/>
</dbReference>
<keyword evidence="1" id="KW-0812">Transmembrane</keyword>
<feature type="transmembrane region" description="Helical" evidence="1">
    <location>
        <begin position="572"/>
        <end position="596"/>
    </location>
</feature>
<evidence type="ECO:0000313" key="2">
    <source>
        <dbReference type="EMBL" id="MDG4946012.1"/>
    </source>
</evidence>
<dbReference type="PANTHER" id="PTHR16214">
    <property type="entry name" value="TRANSMEMBRANE PROTEIN 260"/>
    <property type="match status" value="1"/>
</dbReference>
<feature type="transmembrane region" description="Helical" evidence="1">
    <location>
        <begin position="6"/>
        <end position="24"/>
    </location>
</feature>
<comment type="caution">
    <text evidence="2">The sequence shown here is derived from an EMBL/GenBank/DDBJ whole genome shotgun (WGS) entry which is preliminary data.</text>
</comment>
<evidence type="ECO:0000313" key="3">
    <source>
        <dbReference type="Proteomes" id="UP001152599"/>
    </source>
</evidence>
<feature type="transmembrane region" description="Helical" evidence="1">
    <location>
        <begin position="257"/>
        <end position="277"/>
    </location>
</feature>
<keyword evidence="1" id="KW-0472">Membrane</keyword>
<dbReference type="PANTHER" id="PTHR16214:SF3">
    <property type="entry name" value="TRANSMEMBRANE PROTEIN 260"/>
    <property type="match status" value="1"/>
</dbReference>
<evidence type="ECO:0000256" key="1">
    <source>
        <dbReference type="SAM" id="Phobius"/>
    </source>
</evidence>
<dbReference type="Pfam" id="PF11028">
    <property type="entry name" value="TMEM260-like"/>
    <property type="match status" value="1"/>
</dbReference>
<dbReference type="InterPro" id="IPR021280">
    <property type="entry name" value="TMEM260-like"/>
</dbReference>
<dbReference type="Proteomes" id="UP001152599">
    <property type="component" value="Unassembled WGS sequence"/>
</dbReference>
<keyword evidence="3" id="KW-1185">Reference proteome</keyword>
<feature type="transmembrane region" description="Helical" evidence="1">
    <location>
        <begin position="72"/>
        <end position="98"/>
    </location>
</feature>